<proteinExistence type="predicted"/>
<comment type="caution">
    <text evidence="1">The sequence shown here is derived from an EMBL/GenBank/DDBJ whole genome shotgun (WGS) entry which is preliminary data.</text>
</comment>
<organism evidence="1 2">
    <name type="scientific">Caerostris extrusa</name>
    <name type="common">Bark spider</name>
    <name type="synonym">Caerostris bankana</name>
    <dbReference type="NCBI Taxonomy" id="172846"/>
    <lineage>
        <taxon>Eukaryota</taxon>
        <taxon>Metazoa</taxon>
        <taxon>Ecdysozoa</taxon>
        <taxon>Arthropoda</taxon>
        <taxon>Chelicerata</taxon>
        <taxon>Arachnida</taxon>
        <taxon>Araneae</taxon>
        <taxon>Araneomorphae</taxon>
        <taxon>Entelegynae</taxon>
        <taxon>Araneoidea</taxon>
        <taxon>Araneidae</taxon>
        <taxon>Caerostris</taxon>
    </lineage>
</organism>
<keyword evidence="2" id="KW-1185">Reference proteome</keyword>
<reference evidence="1 2" key="1">
    <citation type="submission" date="2021-06" db="EMBL/GenBank/DDBJ databases">
        <title>Caerostris extrusa draft genome.</title>
        <authorList>
            <person name="Kono N."/>
            <person name="Arakawa K."/>
        </authorList>
    </citation>
    <scope>NUCLEOTIDE SEQUENCE [LARGE SCALE GENOMIC DNA]</scope>
</reference>
<evidence type="ECO:0000313" key="2">
    <source>
        <dbReference type="Proteomes" id="UP001054945"/>
    </source>
</evidence>
<gene>
    <name evidence="1" type="ORF">CEXT_559031</name>
</gene>
<accession>A0AAV4RA03</accession>
<dbReference type="EMBL" id="BPLR01007442">
    <property type="protein sequence ID" value="GIY16938.1"/>
    <property type="molecule type" value="Genomic_DNA"/>
</dbReference>
<dbReference type="Proteomes" id="UP001054945">
    <property type="component" value="Unassembled WGS sequence"/>
</dbReference>
<dbReference type="AlphaFoldDB" id="A0AAV4RA03"/>
<sequence>MLSVWNKQINSRLILGKKKKNNNKKNVGKKRLLLYDVIIRTKLDGKFNSLRFSGLSPPYVYFDPPRSFKHTFLKMDSPSSTEGDSTRAVYLFNKEKNDEVKV</sequence>
<protein>
    <submittedName>
        <fullName evidence="1">Uncharacterized protein</fullName>
    </submittedName>
</protein>
<evidence type="ECO:0000313" key="1">
    <source>
        <dbReference type="EMBL" id="GIY16938.1"/>
    </source>
</evidence>
<name>A0AAV4RA03_CAEEX</name>